<dbReference type="GO" id="GO:0006368">
    <property type="term" value="P:transcription elongation by RNA polymerase II"/>
    <property type="evidence" value="ECO:0007669"/>
    <property type="project" value="TreeGrafter"/>
</dbReference>
<organism evidence="1 2">
    <name type="scientific">Sugiyamaella lignohabitans</name>
    <dbReference type="NCBI Taxonomy" id="796027"/>
    <lineage>
        <taxon>Eukaryota</taxon>
        <taxon>Fungi</taxon>
        <taxon>Dikarya</taxon>
        <taxon>Ascomycota</taxon>
        <taxon>Saccharomycotina</taxon>
        <taxon>Dipodascomycetes</taxon>
        <taxon>Dipodascales</taxon>
        <taxon>Trichomonascaceae</taxon>
        <taxon>Sugiyamaella</taxon>
    </lineage>
</organism>
<gene>
    <name evidence="1" type="primary">THP1</name>
    <name evidence="1" type="ORF">AWJ20_2141</name>
</gene>
<dbReference type="KEGG" id="slb:AWJ20_2141"/>
<dbReference type="OrthoDB" id="5404651at2759"/>
<evidence type="ECO:0000313" key="1">
    <source>
        <dbReference type="EMBL" id="ANB14544.1"/>
    </source>
</evidence>
<keyword evidence="2" id="KW-1185">Reference proteome</keyword>
<dbReference type="PANTHER" id="PTHR12732">
    <property type="entry name" value="UNCHARACTERIZED PROTEASOME COMPONENT REGION PCI-CONTAINING"/>
    <property type="match status" value="1"/>
</dbReference>
<name>A0A167EWK8_9ASCO</name>
<dbReference type="InterPro" id="IPR045114">
    <property type="entry name" value="Csn12-like"/>
</dbReference>
<dbReference type="EMBL" id="CP014503">
    <property type="protein sequence ID" value="ANB14544.1"/>
    <property type="molecule type" value="Genomic_DNA"/>
</dbReference>
<dbReference type="RefSeq" id="XP_018737021.1">
    <property type="nucleotide sequence ID" value="XM_018879070.1"/>
</dbReference>
<proteinExistence type="predicted"/>
<dbReference type="GO" id="GO:0003723">
    <property type="term" value="F:RNA binding"/>
    <property type="evidence" value="ECO:0007669"/>
    <property type="project" value="InterPro"/>
</dbReference>
<dbReference type="GO" id="GO:0000973">
    <property type="term" value="P:post-transcriptional tethering of RNA polymerase II gene DNA at nuclear periphery"/>
    <property type="evidence" value="ECO:0007669"/>
    <property type="project" value="TreeGrafter"/>
</dbReference>
<protein>
    <submittedName>
        <fullName evidence="1">Thp1p</fullName>
    </submittedName>
</protein>
<reference evidence="1 2" key="1">
    <citation type="submission" date="2016-02" db="EMBL/GenBank/DDBJ databases">
        <title>Complete genome sequence and transcriptome regulation of the pentose utilising yeast Sugiyamaella lignohabitans.</title>
        <authorList>
            <person name="Bellasio M."/>
            <person name="Peymann A."/>
            <person name="Valli M."/>
            <person name="Sipitzky M."/>
            <person name="Graf A."/>
            <person name="Sauer M."/>
            <person name="Marx H."/>
            <person name="Mattanovich D."/>
        </authorList>
    </citation>
    <scope>NUCLEOTIDE SEQUENCE [LARGE SCALE GENOMIC DNA]</scope>
    <source>
        <strain evidence="1 2">CBS 10342</strain>
    </source>
</reference>
<dbReference type="GO" id="GO:0070390">
    <property type="term" value="C:transcription export complex 2"/>
    <property type="evidence" value="ECO:0007669"/>
    <property type="project" value="TreeGrafter"/>
</dbReference>
<evidence type="ECO:0000313" key="2">
    <source>
        <dbReference type="Proteomes" id="UP000189580"/>
    </source>
</evidence>
<dbReference type="PANTHER" id="PTHR12732:SF8">
    <property type="entry name" value="NUCLEAR MRNA EXPORT PROTEIN THP1"/>
    <property type="match status" value="1"/>
</dbReference>
<dbReference type="GO" id="GO:0003690">
    <property type="term" value="F:double-stranded DNA binding"/>
    <property type="evidence" value="ECO:0007669"/>
    <property type="project" value="InterPro"/>
</dbReference>
<dbReference type="GO" id="GO:0016973">
    <property type="term" value="P:poly(A)+ mRNA export from nucleus"/>
    <property type="evidence" value="ECO:0007669"/>
    <property type="project" value="TreeGrafter"/>
</dbReference>
<sequence length="441" mass="50668">MSVDLWLTRVKEISLIETPVKESSSLLGELFSVDIQNPQVSSLQNDILDNGININQKVDAVDIYDGDWPGFVELTKSYLLFCRDVDPSNMVESFYSYGQFLSDLQTAFSNVRGAILEETVYITTKVVVPQALSLDSQDSQFEMIRTSFLASVLLKIFNSIRGEKSVGEPLTKKTVIIFVATVLCRLYFKLDQPANCASVFSNIHTANIRFSLYSLAQRVEYRYWLGRFYLNKNQLSHSYNHLLWSFKNCHSSSPNKRLILLYLLAPAILLGKIPRYELLQAYNLDSIYWPLIHSIKRANYQQFMTHLESNEAFFYDHRILVLLQSRSVIILYRMILWRLVITSRQLANNDEKAASLVSFPNLQIAVRLSMGSFFPQSAVTDDYQFIESIAVSLISQGFVKANIYPRMKLIRLKPINALPPVHDVHNANELNLTGRERWMET</sequence>
<dbReference type="Proteomes" id="UP000189580">
    <property type="component" value="Chromosome b"/>
</dbReference>
<dbReference type="AlphaFoldDB" id="A0A167EWK8"/>
<dbReference type="GeneID" id="30034020"/>
<accession>A0A167EWK8</accession>
<dbReference type="SMART" id="SM00753">
    <property type="entry name" value="PAM"/>
    <property type="match status" value="1"/>
</dbReference>